<feature type="compositionally biased region" description="Basic and acidic residues" evidence="10">
    <location>
        <begin position="352"/>
        <end position="374"/>
    </location>
</feature>
<comment type="caution">
    <text evidence="13">The sequence shown here is derived from an EMBL/GenBank/DDBJ whole genome shotgun (WGS) entry which is preliminary data.</text>
</comment>
<keyword evidence="8 9" id="KW-0961">Cell wall biogenesis/degradation</keyword>
<dbReference type="GO" id="GO:0071972">
    <property type="term" value="F:peptidoglycan L,D-transpeptidase activity"/>
    <property type="evidence" value="ECO:0007669"/>
    <property type="project" value="TreeGrafter"/>
</dbReference>
<keyword evidence="6 9" id="KW-0133">Cell shape</keyword>
<dbReference type="InterPro" id="IPR005490">
    <property type="entry name" value="LD_TPept_cat_dom"/>
</dbReference>
<feature type="compositionally biased region" description="Polar residues" evidence="10">
    <location>
        <begin position="136"/>
        <end position="153"/>
    </location>
</feature>
<dbReference type="GO" id="GO:0005576">
    <property type="term" value="C:extracellular region"/>
    <property type="evidence" value="ECO:0007669"/>
    <property type="project" value="TreeGrafter"/>
</dbReference>
<evidence type="ECO:0000256" key="7">
    <source>
        <dbReference type="ARBA" id="ARBA00022984"/>
    </source>
</evidence>
<evidence type="ECO:0000256" key="1">
    <source>
        <dbReference type="ARBA" id="ARBA00004752"/>
    </source>
</evidence>
<dbReference type="InterPro" id="IPR050979">
    <property type="entry name" value="LD-transpeptidase"/>
</dbReference>
<dbReference type="GO" id="GO:0071555">
    <property type="term" value="P:cell wall organization"/>
    <property type="evidence" value="ECO:0007669"/>
    <property type="project" value="UniProtKB-UniRule"/>
</dbReference>
<reference evidence="13 14" key="1">
    <citation type="submission" date="2017-08" db="EMBL/GenBank/DDBJ databases">
        <title>Infants hospitalized years apart are colonized by the same room-sourced microbial strains.</title>
        <authorList>
            <person name="Brooks B."/>
            <person name="Olm M.R."/>
            <person name="Firek B.A."/>
            <person name="Baker R."/>
            <person name="Thomas B.C."/>
            <person name="Morowitz M.J."/>
            <person name="Banfield J.F."/>
        </authorList>
    </citation>
    <scope>NUCLEOTIDE SEQUENCE [LARGE SCALE GENOMIC DNA]</scope>
    <source>
        <strain evidence="13">S2_018_000_R2_104</strain>
    </source>
</reference>
<evidence type="ECO:0000256" key="8">
    <source>
        <dbReference type="ARBA" id="ARBA00023316"/>
    </source>
</evidence>
<feature type="region of interest" description="Disordered" evidence="10">
    <location>
        <begin position="134"/>
        <end position="162"/>
    </location>
</feature>
<keyword evidence="3" id="KW-0328">Glycosyltransferase</keyword>
<proteinExistence type="inferred from homology"/>
<evidence type="ECO:0000256" key="4">
    <source>
        <dbReference type="ARBA" id="ARBA00022679"/>
    </source>
</evidence>
<dbReference type="Gene3D" id="2.40.440.10">
    <property type="entry name" value="L,D-transpeptidase catalytic domain-like"/>
    <property type="match status" value="1"/>
</dbReference>
<evidence type="ECO:0000259" key="12">
    <source>
        <dbReference type="PROSITE" id="PS52029"/>
    </source>
</evidence>
<dbReference type="EMBL" id="QFNK01000174">
    <property type="protein sequence ID" value="PZO84534.1"/>
    <property type="molecule type" value="Genomic_DNA"/>
</dbReference>
<keyword evidence="5" id="KW-0378">Hydrolase</keyword>
<keyword evidence="4" id="KW-0808">Transferase</keyword>
<keyword evidence="7 9" id="KW-0573">Peptidoglycan synthesis</keyword>
<evidence type="ECO:0000313" key="14">
    <source>
        <dbReference type="Proteomes" id="UP000249557"/>
    </source>
</evidence>
<sequence length="390" mass="43274">MPMKTTAAKSLRFFALPLMAAAMLYVPSAYAAPVYQKDYVGEMEIYRSNYEDTLVHLARKHGLGFVEMRAANPKLDPWIPGDGARVVLPTQSLLPDAPREGIVINLPEMKLYLFEKPGEAPIVYSISPGREGLNTPVGSTTVQSKRANPTWTPTPRMIKEDPTLKPFYPAGPDNPMGTHALYLGWPEMRIHGTNKPYAIGRRASSGCIRMYPEAIKDIFQRVPVGTKVTSVDQPVKVGWIKDKMYVEVSPTQEQSLRVEELGEFKSYEITTEDMKRITKKAGPDADKIDWDAVRKAVREHRGYPVAVLERGSASGTHVRDEIEDKLMEADASDKAKAEADKAKIAEKAAAEKQAAAKDEKNKEDVRKAAKKTEVEVADTPRAAVRPVVNQ</sequence>
<protein>
    <recommendedName>
        <fullName evidence="12">L,D-TPase catalytic domain-containing protein</fullName>
    </recommendedName>
</protein>
<feature type="domain" description="L,D-TPase catalytic" evidence="12">
    <location>
        <begin position="100"/>
        <end position="231"/>
    </location>
</feature>
<evidence type="ECO:0000256" key="3">
    <source>
        <dbReference type="ARBA" id="ARBA00022676"/>
    </source>
</evidence>
<dbReference type="CDD" id="cd16913">
    <property type="entry name" value="YkuD_like"/>
    <property type="match status" value="1"/>
</dbReference>
<feature type="region of interest" description="Disordered" evidence="10">
    <location>
        <begin position="352"/>
        <end position="390"/>
    </location>
</feature>
<keyword evidence="11" id="KW-0732">Signal</keyword>
<dbReference type="PANTHER" id="PTHR30582:SF24">
    <property type="entry name" value="L,D-TRANSPEPTIDASE ERFK_SRFK-RELATED"/>
    <property type="match status" value="1"/>
</dbReference>
<dbReference type="AlphaFoldDB" id="A0A2W4ZQ83"/>
<evidence type="ECO:0000256" key="2">
    <source>
        <dbReference type="ARBA" id="ARBA00005992"/>
    </source>
</evidence>
<dbReference type="GO" id="GO:0016757">
    <property type="term" value="F:glycosyltransferase activity"/>
    <property type="evidence" value="ECO:0007669"/>
    <property type="project" value="UniProtKB-KW"/>
</dbReference>
<evidence type="ECO:0000256" key="10">
    <source>
        <dbReference type="SAM" id="MobiDB-lite"/>
    </source>
</evidence>
<feature type="chain" id="PRO_5016131406" description="L,D-TPase catalytic domain-containing protein" evidence="11">
    <location>
        <begin position="32"/>
        <end position="390"/>
    </location>
</feature>
<dbReference type="InterPro" id="IPR038063">
    <property type="entry name" value="Transpep_catalytic_dom"/>
</dbReference>
<name>A0A2W4ZQ83_9BACT</name>
<dbReference type="PROSITE" id="PS52029">
    <property type="entry name" value="LD_TPASE"/>
    <property type="match status" value="1"/>
</dbReference>
<dbReference type="GO" id="GO:0018104">
    <property type="term" value="P:peptidoglycan-protein cross-linking"/>
    <property type="evidence" value="ECO:0007669"/>
    <property type="project" value="TreeGrafter"/>
</dbReference>
<organism evidence="13 14">
    <name type="scientific">Micavibrio aeruginosavorus</name>
    <dbReference type="NCBI Taxonomy" id="349221"/>
    <lineage>
        <taxon>Bacteria</taxon>
        <taxon>Pseudomonadati</taxon>
        <taxon>Bdellovibrionota</taxon>
        <taxon>Bdellovibrionia</taxon>
        <taxon>Bdellovibrionales</taxon>
        <taxon>Pseudobdellovibrionaceae</taxon>
        <taxon>Micavibrio</taxon>
    </lineage>
</organism>
<comment type="similarity">
    <text evidence="2">Belongs to the YkuD family.</text>
</comment>
<feature type="active site" description="Nucleophile" evidence="9">
    <location>
        <position position="207"/>
    </location>
</feature>
<comment type="pathway">
    <text evidence="1 9">Cell wall biogenesis; peptidoglycan biosynthesis.</text>
</comment>
<evidence type="ECO:0000256" key="9">
    <source>
        <dbReference type="PROSITE-ProRule" id="PRU01373"/>
    </source>
</evidence>
<accession>A0A2W4ZQ83</accession>
<dbReference type="GO" id="GO:0008360">
    <property type="term" value="P:regulation of cell shape"/>
    <property type="evidence" value="ECO:0007669"/>
    <property type="project" value="UniProtKB-UniRule"/>
</dbReference>
<evidence type="ECO:0000313" key="13">
    <source>
        <dbReference type="EMBL" id="PZO84534.1"/>
    </source>
</evidence>
<dbReference type="PANTHER" id="PTHR30582">
    <property type="entry name" value="L,D-TRANSPEPTIDASE"/>
    <property type="match status" value="1"/>
</dbReference>
<dbReference type="UniPathway" id="UPA00219"/>
<evidence type="ECO:0000256" key="6">
    <source>
        <dbReference type="ARBA" id="ARBA00022960"/>
    </source>
</evidence>
<gene>
    <name evidence="13" type="ORF">DI626_08215</name>
</gene>
<dbReference type="SUPFAM" id="SSF141523">
    <property type="entry name" value="L,D-transpeptidase catalytic domain-like"/>
    <property type="match status" value="1"/>
</dbReference>
<evidence type="ECO:0000256" key="11">
    <source>
        <dbReference type="SAM" id="SignalP"/>
    </source>
</evidence>
<dbReference type="Pfam" id="PF03734">
    <property type="entry name" value="YkuD"/>
    <property type="match status" value="1"/>
</dbReference>
<feature type="active site" description="Proton donor/acceptor" evidence="9">
    <location>
        <position position="191"/>
    </location>
</feature>
<evidence type="ECO:0000256" key="5">
    <source>
        <dbReference type="ARBA" id="ARBA00022801"/>
    </source>
</evidence>
<dbReference type="Proteomes" id="UP000249557">
    <property type="component" value="Unassembled WGS sequence"/>
</dbReference>
<feature type="signal peptide" evidence="11">
    <location>
        <begin position="1"/>
        <end position="31"/>
    </location>
</feature>